<evidence type="ECO:0000313" key="15">
    <source>
        <dbReference type="Proteomes" id="UP001231189"/>
    </source>
</evidence>
<dbReference type="InterPro" id="IPR003105">
    <property type="entry name" value="SRA_YDG"/>
</dbReference>
<evidence type="ECO:0000313" key="14">
    <source>
        <dbReference type="EMBL" id="KAK1629118.1"/>
    </source>
</evidence>
<dbReference type="GO" id="GO:0003690">
    <property type="term" value="F:double-stranded DNA binding"/>
    <property type="evidence" value="ECO:0007669"/>
    <property type="project" value="TreeGrafter"/>
</dbReference>
<organism evidence="14 15">
    <name type="scientific">Lolium multiflorum</name>
    <name type="common">Italian ryegrass</name>
    <name type="synonym">Lolium perenne subsp. multiflorum</name>
    <dbReference type="NCBI Taxonomy" id="4521"/>
    <lineage>
        <taxon>Eukaryota</taxon>
        <taxon>Viridiplantae</taxon>
        <taxon>Streptophyta</taxon>
        <taxon>Embryophyta</taxon>
        <taxon>Tracheophyta</taxon>
        <taxon>Spermatophyta</taxon>
        <taxon>Magnoliopsida</taxon>
        <taxon>Liliopsida</taxon>
        <taxon>Poales</taxon>
        <taxon>Poaceae</taxon>
        <taxon>BOP clade</taxon>
        <taxon>Pooideae</taxon>
        <taxon>Poodae</taxon>
        <taxon>Poeae</taxon>
        <taxon>Poeae Chloroplast Group 2 (Poeae type)</taxon>
        <taxon>Loliodinae</taxon>
        <taxon>Loliinae</taxon>
        <taxon>Lolium</taxon>
    </lineage>
</organism>
<dbReference type="InterPro" id="IPR015947">
    <property type="entry name" value="PUA-like_sf"/>
</dbReference>
<dbReference type="InterPro" id="IPR036987">
    <property type="entry name" value="SRA-YDG_sf"/>
</dbReference>
<dbReference type="GO" id="GO:0032259">
    <property type="term" value="P:methylation"/>
    <property type="evidence" value="ECO:0007669"/>
    <property type="project" value="UniProtKB-KW"/>
</dbReference>
<sequence length="727" mass="81167">MAILIWIPGALDLDEFLEFIVGSSKDDAEADEQPLDLKPLKSLSPMFPTPPGYDVSSVSADPPVVYITPIFRSCSSSEHPRPDPASSAQESPISTNPPNVTPISAKFPTPRHKPASTIALEVTPISVKFPTQRHEDESSDEGSDEDYNPCYNKRNPPSLKRATKKARRAADSNATDIKQRPVRRSLNKELVDWRSSSKSPRELVEATMNMFDSLRRCTLQLAENEDSSKRADLKASVLMKENNLRINDMKIIGPVPGVEIGDIFFYRLELNILGLHVPIMGGVDYLPATHVGKDGSLAVSVISSGGYDNDEDDTDTLVYTGHGGNSRYKEQHDQKLVRGNLALKNSAKKKNQIRVVRGVEDPFINSGKVYIYDGIYRIEDSWMDTTANGFSVFKYKLRREPGQPDGFSVWKMTEKWKANPATREKAITLDLSSEVENLPVCLVNDVGDEKRPSHFEYVTGVKYLRSLSRNKPVQNCKCPSMCLPGDTNCSCVQQNGGDLPYSSSGVLVKHVPMLYECSSDCHCSQECRNRVAQKGVKLNLEVFSTGDRGWGLRSWDPIRAGTFICEYAGKVIDETNMNTNIEEDDYIFRPSFPNDKALRYNLGAELFEEASTDATAENFKQFPIVINAKEAGNVARFINHSCSPNLLWQAVQYDHGDDNYPHIMFFAMKHIPPMTELTYDYGVRGAPPGFKGKFPQACKLKACLCGSTKCRGYYTALWYGISWWSSA</sequence>
<dbReference type="SMART" id="SM00466">
    <property type="entry name" value="SRA"/>
    <property type="match status" value="1"/>
</dbReference>
<dbReference type="InterPro" id="IPR025794">
    <property type="entry name" value="H3-K9-MeTrfase_plant"/>
</dbReference>
<dbReference type="PROSITE" id="PS51575">
    <property type="entry name" value="SAM_MT43_SUVAR39_2"/>
    <property type="match status" value="1"/>
</dbReference>
<feature type="compositionally biased region" description="Polar residues" evidence="9">
    <location>
        <begin position="86"/>
        <end position="102"/>
    </location>
</feature>
<dbReference type="InterPro" id="IPR001214">
    <property type="entry name" value="SET_dom"/>
</dbReference>
<keyword evidence="15" id="KW-1185">Reference proteome</keyword>
<gene>
    <name evidence="14" type="ORF">QYE76_003433</name>
</gene>
<feature type="domain" description="Post-SET" evidence="12">
    <location>
        <begin position="699"/>
        <end position="715"/>
    </location>
</feature>
<evidence type="ECO:0000259" key="10">
    <source>
        <dbReference type="PROSITE" id="PS50280"/>
    </source>
</evidence>
<dbReference type="PROSITE" id="PS50867">
    <property type="entry name" value="PRE_SET"/>
    <property type="match status" value="1"/>
</dbReference>
<dbReference type="SUPFAM" id="SSF82199">
    <property type="entry name" value="SET domain"/>
    <property type="match status" value="1"/>
</dbReference>
<reference evidence="14" key="1">
    <citation type="submission" date="2023-07" db="EMBL/GenBank/DDBJ databases">
        <title>A chromosome-level genome assembly of Lolium multiflorum.</title>
        <authorList>
            <person name="Chen Y."/>
            <person name="Copetti D."/>
            <person name="Kolliker R."/>
            <person name="Studer B."/>
        </authorList>
    </citation>
    <scope>NUCLEOTIDE SEQUENCE</scope>
    <source>
        <strain evidence="14">02402/16</strain>
        <tissue evidence="14">Leaf</tissue>
    </source>
</reference>
<evidence type="ECO:0000256" key="4">
    <source>
        <dbReference type="ARBA" id="ARBA00022679"/>
    </source>
</evidence>
<dbReference type="GO" id="GO:0042054">
    <property type="term" value="F:histone methyltransferase activity"/>
    <property type="evidence" value="ECO:0007669"/>
    <property type="project" value="InterPro"/>
</dbReference>
<dbReference type="Pfam" id="PF05033">
    <property type="entry name" value="Pre-SET"/>
    <property type="match status" value="1"/>
</dbReference>
<dbReference type="Proteomes" id="UP001231189">
    <property type="component" value="Unassembled WGS sequence"/>
</dbReference>
<accession>A0AAD8W196</accession>
<feature type="region of interest" description="Disordered" evidence="9">
    <location>
        <begin position="75"/>
        <end position="178"/>
    </location>
</feature>
<dbReference type="GO" id="GO:0005634">
    <property type="term" value="C:nucleus"/>
    <property type="evidence" value="ECO:0007669"/>
    <property type="project" value="UniProtKB-SubCell"/>
</dbReference>
<keyword evidence="2" id="KW-0158">Chromosome</keyword>
<dbReference type="SMART" id="SM00317">
    <property type="entry name" value="SET"/>
    <property type="match status" value="1"/>
</dbReference>
<evidence type="ECO:0000256" key="2">
    <source>
        <dbReference type="ARBA" id="ARBA00022454"/>
    </source>
</evidence>
<feature type="domain" description="YDG" evidence="13">
    <location>
        <begin position="253"/>
        <end position="399"/>
    </location>
</feature>
<name>A0AAD8W196_LOLMU</name>
<feature type="domain" description="Pre-SET" evidence="11">
    <location>
        <begin position="474"/>
        <end position="535"/>
    </location>
</feature>
<proteinExistence type="predicted"/>
<dbReference type="AlphaFoldDB" id="A0AAD8W196"/>
<dbReference type="EMBL" id="JAUUTY010000005">
    <property type="protein sequence ID" value="KAK1629118.1"/>
    <property type="molecule type" value="Genomic_DNA"/>
</dbReference>
<comment type="subcellular location">
    <subcellularLocation>
        <location evidence="1">Chromosome</location>
    </subcellularLocation>
    <subcellularLocation>
        <location evidence="8">Nucleus</location>
    </subcellularLocation>
</comment>
<keyword evidence="5" id="KW-0949">S-adenosyl-L-methionine</keyword>
<feature type="domain" description="SET" evidence="10">
    <location>
        <begin position="538"/>
        <end position="682"/>
    </location>
</feature>
<comment type="caution">
    <text evidence="14">The sequence shown here is derived from an EMBL/GenBank/DDBJ whole genome shotgun (WGS) entry which is preliminary data.</text>
</comment>
<dbReference type="PROSITE" id="PS50280">
    <property type="entry name" value="SET"/>
    <property type="match status" value="1"/>
</dbReference>
<keyword evidence="3" id="KW-0489">Methyltransferase</keyword>
<dbReference type="Pfam" id="PF02182">
    <property type="entry name" value="SAD_SRA"/>
    <property type="match status" value="1"/>
</dbReference>
<dbReference type="Pfam" id="PF00856">
    <property type="entry name" value="SET"/>
    <property type="match status" value="1"/>
</dbReference>
<dbReference type="Gene3D" id="2.30.280.10">
    <property type="entry name" value="SRA-YDG"/>
    <property type="match status" value="1"/>
</dbReference>
<dbReference type="InterPro" id="IPR003616">
    <property type="entry name" value="Post-SET_dom"/>
</dbReference>
<dbReference type="GO" id="GO:0008270">
    <property type="term" value="F:zinc ion binding"/>
    <property type="evidence" value="ECO:0007669"/>
    <property type="project" value="InterPro"/>
</dbReference>
<evidence type="ECO:0000259" key="11">
    <source>
        <dbReference type="PROSITE" id="PS50867"/>
    </source>
</evidence>
<dbReference type="SMART" id="SM00468">
    <property type="entry name" value="PreSET"/>
    <property type="match status" value="1"/>
</dbReference>
<dbReference type="PANTHER" id="PTHR45660">
    <property type="entry name" value="HISTONE-LYSINE N-METHYLTRANSFERASE SETMAR"/>
    <property type="match status" value="1"/>
</dbReference>
<keyword evidence="7 8" id="KW-0539">Nucleus</keyword>
<keyword evidence="4" id="KW-0808">Transferase</keyword>
<feature type="compositionally biased region" description="Acidic residues" evidence="9">
    <location>
        <begin position="137"/>
        <end position="147"/>
    </location>
</feature>
<evidence type="ECO:0000256" key="5">
    <source>
        <dbReference type="ARBA" id="ARBA00022691"/>
    </source>
</evidence>
<dbReference type="GO" id="GO:0005694">
    <property type="term" value="C:chromosome"/>
    <property type="evidence" value="ECO:0007669"/>
    <property type="project" value="UniProtKB-SubCell"/>
</dbReference>
<evidence type="ECO:0000256" key="8">
    <source>
        <dbReference type="PROSITE-ProRule" id="PRU00358"/>
    </source>
</evidence>
<dbReference type="SUPFAM" id="SSF88697">
    <property type="entry name" value="PUA domain-like"/>
    <property type="match status" value="1"/>
</dbReference>
<dbReference type="InterPro" id="IPR046341">
    <property type="entry name" value="SET_dom_sf"/>
</dbReference>
<evidence type="ECO:0000256" key="7">
    <source>
        <dbReference type="ARBA" id="ARBA00023242"/>
    </source>
</evidence>
<evidence type="ECO:0000259" key="12">
    <source>
        <dbReference type="PROSITE" id="PS50868"/>
    </source>
</evidence>
<protein>
    <submittedName>
        <fullName evidence="14">Uncharacterized protein</fullName>
    </submittedName>
</protein>
<dbReference type="PROSITE" id="PS51015">
    <property type="entry name" value="YDG"/>
    <property type="match status" value="1"/>
</dbReference>
<evidence type="ECO:0000256" key="3">
    <source>
        <dbReference type="ARBA" id="ARBA00022603"/>
    </source>
</evidence>
<dbReference type="InterPro" id="IPR007728">
    <property type="entry name" value="Pre-SET_dom"/>
</dbReference>
<evidence type="ECO:0000256" key="1">
    <source>
        <dbReference type="ARBA" id="ARBA00004286"/>
    </source>
</evidence>
<dbReference type="Gene3D" id="2.170.270.10">
    <property type="entry name" value="SET domain"/>
    <property type="match status" value="1"/>
</dbReference>
<dbReference type="InterPro" id="IPR051357">
    <property type="entry name" value="H3K9_HMTase_SUVAR3-9"/>
</dbReference>
<evidence type="ECO:0000256" key="9">
    <source>
        <dbReference type="SAM" id="MobiDB-lite"/>
    </source>
</evidence>
<evidence type="ECO:0000256" key="6">
    <source>
        <dbReference type="ARBA" id="ARBA00022853"/>
    </source>
</evidence>
<dbReference type="PROSITE" id="PS50868">
    <property type="entry name" value="POST_SET"/>
    <property type="match status" value="1"/>
</dbReference>
<dbReference type="PANTHER" id="PTHR45660:SF1">
    <property type="entry name" value="OS11G0131600 PROTEIN"/>
    <property type="match status" value="1"/>
</dbReference>
<evidence type="ECO:0000259" key="13">
    <source>
        <dbReference type="PROSITE" id="PS51015"/>
    </source>
</evidence>
<keyword evidence="6" id="KW-0156">Chromatin regulator</keyword>